<dbReference type="AlphaFoldDB" id="A0AAU9FP98"/>
<sequence>MSDLNRSISNSSTCTNGLEDCEDLSCTSVVESKCNVVAVPASSTQQGSVNRHNRDPLPARKEERQWPIDAAPNNNRVHRQLEVRVASYTPTSADSEDSAWAACAAALAATDFTLTDGADCNKLKKRKKSAVGKAKARKSLCRRATKRATKPKKRLTKPKNKINARTKAKKAAKKCAPAKKKN</sequence>
<accession>A0AAU9FP98</accession>
<evidence type="ECO:0000313" key="2">
    <source>
        <dbReference type="EMBL" id="BFF97757.1"/>
    </source>
</evidence>
<gene>
    <name evidence="2" type="ORF">DMAD_06109</name>
</gene>
<organism evidence="2 3">
    <name type="scientific">Drosophila madeirensis</name>
    <name type="common">Fruit fly</name>
    <dbReference type="NCBI Taxonomy" id="30013"/>
    <lineage>
        <taxon>Eukaryota</taxon>
        <taxon>Metazoa</taxon>
        <taxon>Ecdysozoa</taxon>
        <taxon>Arthropoda</taxon>
        <taxon>Hexapoda</taxon>
        <taxon>Insecta</taxon>
        <taxon>Pterygota</taxon>
        <taxon>Neoptera</taxon>
        <taxon>Endopterygota</taxon>
        <taxon>Diptera</taxon>
        <taxon>Brachycera</taxon>
        <taxon>Muscomorpha</taxon>
        <taxon>Ephydroidea</taxon>
        <taxon>Drosophilidae</taxon>
        <taxon>Drosophila</taxon>
        <taxon>Sophophora</taxon>
    </lineage>
</organism>
<name>A0AAU9FP98_DROMD</name>
<dbReference type="Proteomes" id="UP001500889">
    <property type="component" value="Chromosome J"/>
</dbReference>
<protein>
    <submittedName>
        <fullName evidence="2">Uncharacterized protein</fullName>
    </submittedName>
</protein>
<reference evidence="2 3" key="1">
    <citation type="submission" date="2024-02" db="EMBL/GenBank/DDBJ databases">
        <title>A chromosome-level genome assembly of Drosophila madeirensis, a fruit fly species endemic to Madeira island.</title>
        <authorList>
            <person name="Tomihara K."/>
            <person name="Llopart A."/>
            <person name="Yamamoto D."/>
        </authorList>
    </citation>
    <scope>NUCLEOTIDE SEQUENCE [LARGE SCALE GENOMIC DNA]</scope>
    <source>
        <strain evidence="2 3">RF1</strain>
    </source>
</reference>
<keyword evidence="3" id="KW-1185">Reference proteome</keyword>
<dbReference type="EMBL" id="AP029265">
    <property type="protein sequence ID" value="BFF97757.1"/>
    <property type="molecule type" value="Genomic_DNA"/>
</dbReference>
<proteinExistence type="predicted"/>
<feature type="region of interest" description="Disordered" evidence="1">
    <location>
        <begin position="131"/>
        <end position="182"/>
    </location>
</feature>
<evidence type="ECO:0000256" key="1">
    <source>
        <dbReference type="SAM" id="MobiDB-lite"/>
    </source>
</evidence>
<evidence type="ECO:0000313" key="3">
    <source>
        <dbReference type="Proteomes" id="UP001500889"/>
    </source>
</evidence>